<proteinExistence type="predicted"/>
<gene>
    <name evidence="3" type="ORF">B7Z12_15815</name>
</gene>
<dbReference type="EMBL" id="NCDQ01000301">
    <property type="protein sequence ID" value="OYX00571.1"/>
    <property type="molecule type" value="Genomic_DNA"/>
</dbReference>
<name>A0A258CYD2_CAUVI</name>
<feature type="compositionally biased region" description="Pro residues" evidence="1">
    <location>
        <begin position="39"/>
        <end position="59"/>
    </location>
</feature>
<dbReference type="AlphaFoldDB" id="A0A258CYD2"/>
<feature type="signal peptide" evidence="2">
    <location>
        <begin position="1"/>
        <end position="24"/>
    </location>
</feature>
<keyword evidence="2" id="KW-0732">Signal</keyword>
<sequence length="164" mass="17244">MTKKVLMGLVAIAVTGMSVSPVLADGRNYAPAPAARSYPPVPPPPSYPPAPRPPSPHPGSPADDCLCTRPVVFYGPTTGWGDIRVAAPGVRVYGEPVVVPSGRIDIQGPPVYVDAPPVRVAAPQIYLHRPEVHVRPSAVTVEAPQIHFSGCADGVRCEPAPPRR</sequence>
<comment type="caution">
    <text evidence="3">The sequence shown here is derived from an EMBL/GenBank/DDBJ whole genome shotgun (WGS) entry which is preliminary data.</text>
</comment>
<protein>
    <submittedName>
        <fullName evidence="3">Uncharacterized protein</fullName>
    </submittedName>
</protein>
<evidence type="ECO:0000313" key="3">
    <source>
        <dbReference type="EMBL" id="OYX00571.1"/>
    </source>
</evidence>
<reference evidence="3 4" key="1">
    <citation type="submission" date="2017-03" db="EMBL/GenBank/DDBJ databases">
        <title>Lifting the veil on microbial sulfur biogeochemistry in mining wastewaters.</title>
        <authorList>
            <person name="Kantor R.S."/>
            <person name="Colenbrander Nelson T."/>
            <person name="Marshall S."/>
            <person name="Bennett D."/>
            <person name="Apte S."/>
            <person name="Camacho D."/>
            <person name="Thomas B.C."/>
            <person name="Warren L.A."/>
            <person name="Banfield J.F."/>
        </authorList>
    </citation>
    <scope>NUCLEOTIDE SEQUENCE [LARGE SCALE GENOMIC DNA]</scope>
    <source>
        <strain evidence="3">32-67-7</strain>
    </source>
</reference>
<organism evidence="3 4">
    <name type="scientific">Caulobacter vibrioides</name>
    <name type="common">Caulobacter crescentus</name>
    <dbReference type="NCBI Taxonomy" id="155892"/>
    <lineage>
        <taxon>Bacteria</taxon>
        <taxon>Pseudomonadati</taxon>
        <taxon>Pseudomonadota</taxon>
        <taxon>Alphaproteobacteria</taxon>
        <taxon>Caulobacterales</taxon>
        <taxon>Caulobacteraceae</taxon>
        <taxon>Caulobacter</taxon>
    </lineage>
</organism>
<evidence type="ECO:0000256" key="1">
    <source>
        <dbReference type="SAM" id="MobiDB-lite"/>
    </source>
</evidence>
<accession>A0A258CYD2</accession>
<feature type="chain" id="PRO_5012694472" evidence="2">
    <location>
        <begin position="25"/>
        <end position="164"/>
    </location>
</feature>
<feature type="region of interest" description="Disordered" evidence="1">
    <location>
        <begin position="33"/>
        <end position="62"/>
    </location>
</feature>
<evidence type="ECO:0000256" key="2">
    <source>
        <dbReference type="SAM" id="SignalP"/>
    </source>
</evidence>
<evidence type="ECO:0000313" key="4">
    <source>
        <dbReference type="Proteomes" id="UP000215616"/>
    </source>
</evidence>
<dbReference type="Proteomes" id="UP000215616">
    <property type="component" value="Unassembled WGS sequence"/>
</dbReference>